<comment type="caution">
    <text evidence="14">The sequence shown here is derived from an EMBL/GenBank/DDBJ whole genome shotgun (WGS) entry which is preliminary data.</text>
</comment>
<comment type="similarity">
    <text evidence="7">Belongs to the protein kinase superfamily. Ser/Thr protein kinase family. CDPK subfamily.</text>
</comment>
<evidence type="ECO:0000256" key="8">
    <source>
        <dbReference type="PIRSR" id="PIRSR630616-1"/>
    </source>
</evidence>
<dbReference type="SUPFAM" id="SSF51045">
    <property type="entry name" value="WW domain"/>
    <property type="match status" value="3"/>
</dbReference>
<dbReference type="SUPFAM" id="SSF47473">
    <property type="entry name" value="EF-hand"/>
    <property type="match status" value="1"/>
</dbReference>
<dbReference type="PROSITE" id="PS00018">
    <property type="entry name" value="EF_HAND_1"/>
    <property type="match status" value="2"/>
</dbReference>
<evidence type="ECO:0000259" key="12">
    <source>
        <dbReference type="PROSITE" id="PS50020"/>
    </source>
</evidence>
<dbReference type="CDD" id="cd00201">
    <property type="entry name" value="WW"/>
    <property type="match status" value="3"/>
</dbReference>
<feature type="domain" description="WW" evidence="12">
    <location>
        <begin position="388"/>
        <end position="416"/>
    </location>
</feature>
<dbReference type="Pfam" id="PF00397">
    <property type="entry name" value="WW"/>
    <property type="match status" value="1"/>
</dbReference>
<dbReference type="SUPFAM" id="SSF56112">
    <property type="entry name" value="Protein kinase-like (PK-like)"/>
    <property type="match status" value="1"/>
</dbReference>
<reference evidence="14 15" key="1">
    <citation type="submission" date="2019-07" db="EMBL/GenBank/DDBJ databases">
        <title>Genomes of Cafeteria roenbergensis.</title>
        <authorList>
            <person name="Fischer M.G."/>
            <person name="Hackl T."/>
            <person name="Roman M."/>
        </authorList>
    </citation>
    <scope>NUCLEOTIDE SEQUENCE [LARGE SCALE GENOMIC DNA]</scope>
    <source>
        <strain evidence="14 15">RCC970-E3</strain>
    </source>
</reference>
<dbReference type="InterPro" id="IPR030616">
    <property type="entry name" value="Aur-like"/>
</dbReference>
<evidence type="ECO:0000256" key="9">
    <source>
        <dbReference type="PIRSR" id="PIRSR630616-2"/>
    </source>
</evidence>
<dbReference type="Gene3D" id="2.20.70.10">
    <property type="match status" value="3"/>
</dbReference>
<dbReference type="Pfam" id="PF00069">
    <property type="entry name" value="Pkinase"/>
    <property type="match status" value="1"/>
</dbReference>
<dbReference type="PANTHER" id="PTHR24350">
    <property type="entry name" value="SERINE/THREONINE-PROTEIN KINASE IAL-RELATED"/>
    <property type="match status" value="1"/>
</dbReference>
<keyword evidence="6 9" id="KW-0067">ATP-binding</keyword>
<sequence length="737" mass="80755">MAARRPSKLGLHNQDPPPRHALVTEVRGGVTYYIGANGSCFRMLRTLSKCLAGHMLLAECVRREVRPDGSIAFAPTGEQRALKRLSKYHLEHGISLDGRRISEDPVLEIGAMHYLSKRPPHGNVMFMHAVYEDASFLFLELECLGGGDLFEAVQGSPGGKFPEARARRVLRQVLQGLCFMHGHGIIHRDLSLENVMLASRDPGAEVKIIDMGLCVDRWRFAPGLIPPQGCVGKASYMAPETYLDSEFDESVDLWCVAVMLFMMLFGVPPYRKPHAGLCALFREIEAGRLLDLVAKWGMGGSVSPDAQDLLRRMLSVSRADRPTLPEVLAHPWMAPEMADLGGAARAAEQASLVLDVGARVNRMLHEQRQQAAAAASGAAAAAPVAGAGWAKHETAEGKVYYENFSTGLTQWQFPGVGEAPQPTQLPPGWAKCTTEDGRTYYEHPERAITQWEFPQEEDATAAGQRPLPEGWVRLMTGDGRPYYENEALALTQWAFPGEAPGEPAAQPVAQQASITTQAAVEGSSAVPEDITATSAERVASAKASAATSAASSVAGAEWAPLPAVSPVPHPGVDDTSGGWESREEFEDQLAYFDDIDESRNGFVTAQDMRVYSEKNGLELSEEDISDAVASQDLDGDGHITIREFFIALDRPVPLRSKWMPDVLYHRFAAFPDAGLSPIELRKLLDSVEMQYSVADVRHWMKHPLGSRDKDGMRRIPLEAVRHIFFPDMFEARPAAEQ</sequence>
<evidence type="ECO:0000256" key="6">
    <source>
        <dbReference type="ARBA" id="ARBA00022840"/>
    </source>
</evidence>
<protein>
    <submittedName>
        <fullName evidence="14">Uncharacterized protein</fullName>
    </submittedName>
</protein>
<evidence type="ECO:0000313" key="15">
    <source>
        <dbReference type="Proteomes" id="UP000324907"/>
    </source>
</evidence>
<dbReference type="GO" id="GO:0004674">
    <property type="term" value="F:protein serine/threonine kinase activity"/>
    <property type="evidence" value="ECO:0007669"/>
    <property type="project" value="UniProtKB-KW"/>
</dbReference>
<feature type="region of interest" description="Disordered" evidence="10">
    <location>
        <begin position="561"/>
        <end position="580"/>
    </location>
</feature>
<dbReference type="InterPro" id="IPR001202">
    <property type="entry name" value="WW_dom"/>
</dbReference>
<dbReference type="GO" id="GO:0005524">
    <property type="term" value="F:ATP binding"/>
    <property type="evidence" value="ECO:0007669"/>
    <property type="project" value="UniProtKB-KW"/>
</dbReference>
<dbReference type="InterPro" id="IPR011009">
    <property type="entry name" value="Kinase-like_dom_sf"/>
</dbReference>
<evidence type="ECO:0000256" key="5">
    <source>
        <dbReference type="ARBA" id="ARBA00022837"/>
    </source>
</evidence>
<dbReference type="PROSITE" id="PS50011">
    <property type="entry name" value="PROTEIN_KINASE_DOM"/>
    <property type="match status" value="1"/>
</dbReference>
<keyword evidence="5" id="KW-0106">Calcium</keyword>
<evidence type="ECO:0000256" key="2">
    <source>
        <dbReference type="ARBA" id="ARBA00022679"/>
    </source>
</evidence>
<evidence type="ECO:0000259" key="11">
    <source>
        <dbReference type="PROSITE" id="PS50011"/>
    </source>
</evidence>
<organism evidence="14 15">
    <name type="scientific">Cafeteria roenbergensis</name>
    <name type="common">Marine flagellate</name>
    <dbReference type="NCBI Taxonomy" id="33653"/>
    <lineage>
        <taxon>Eukaryota</taxon>
        <taxon>Sar</taxon>
        <taxon>Stramenopiles</taxon>
        <taxon>Bigyra</taxon>
        <taxon>Opalozoa</taxon>
        <taxon>Bicosoecida</taxon>
        <taxon>Cafeteriaceae</taxon>
        <taxon>Cafeteria</taxon>
    </lineage>
</organism>
<dbReference type="PROSITE" id="PS50020">
    <property type="entry name" value="WW_DOMAIN_2"/>
    <property type="match status" value="3"/>
</dbReference>
<dbReference type="PROSITE" id="PS00109">
    <property type="entry name" value="PROTEIN_KINASE_TYR"/>
    <property type="match status" value="1"/>
</dbReference>
<evidence type="ECO:0000256" key="7">
    <source>
        <dbReference type="ARBA" id="ARBA00024334"/>
    </source>
</evidence>
<evidence type="ECO:0000313" key="14">
    <source>
        <dbReference type="EMBL" id="KAA0162749.1"/>
    </source>
</evidence>
<dbReference type="PROSITE" id="PS01159">
    <property type="entry name" value="WW_DOMAIN_1"/>
    <property type="match status" value="3"/>
</dbReference>
<keyword evidence="1" id="KW-0723">Serine/threonine-protein kinase</keyword>
<feature type="domain" description="EF-hand" evidence="13">
    <location>
        <begin position="619"/>
        <end position="654"/>
    </location>
</feature>
<dbReference type="InterPro" id="IPR018247">
    <property type="entry name" value="EF_Hand_1_Ca_BS"/>
</dbReference>
<evidence type="ECO:0000256" key="1">
    <source>
        <dbReference type="ARBA" id="ARBA00022527"/>
    </source>
</evidence>
<keyword evidence="3 9" id="KW-0547">Nucleotide-binding</keyword>
<dbReference type="GO" id="GO:0005509">
    <property type="term" value="F:calcium ion binding"/>
    <property type="evidence" value="ECO:0007669"/>
    <property type="project" value="InterPro"/>
</dbReference>
<evidence type="ECO:0000256" key="4">
    <source>
        <dbReference type="ARBA" id="ARBA00022777"/>
    </source>
</evidence>
<dbReference type="CDD" id="cd00051">
    <property type="entry name" value="EFh"/>
    <property type="match status" value="1"/>
</dbReference>
<proteinExistence type="inferred from homology"/>
<evidence type="ECO:0000256" key="3">
    <source>
        <dbReference type="ARBA" id="ARBA00022741"/>
    </source>
</evidence>
<dbReference type="PROSITE" id="PS50222">
    <property type="entry name" value="EF_HAND_2"/>
    <property type="match status" value="1"/>
</dbReference>
<dbReference type="InterPro" id="IPR002048">
    <property type="entry name" value="EF_hand_dom"/>
</dbReference>
<accession>A0A5A8DCS1</accession>
<dbReference type="EMBL" id="VLTL01000076">
    <property type="protein sequence ID" value="KAA0162749.1"/>
    <property type="molecule type" value="Genomic_DNA"/>
</dbReference>
<dbReference type="InterPro" id="IPR008266">
    <property type="entry name" value="Tyr_kinase_AS"/>
</dbReference>
<feature type="binding site" evidence="9">
    <location>
        <position position="210"/>
    </location>
    <ligand>
        <name>ATP</name>
        <dbReference type="ChEBI" id="CHEBI:30616"/>
    </ligand>
</feature>
<dbReference type="Gene3D" id="3.30.200.20">
    <property type="entry name" value="Phosphorylase Kinase, domain 1"/>
    <property type="match status" value="1"/>
</dbReference>
<dbReference type="Gene3D" id="1.10.238.10">
    <property type="entry name" value="EF-hand"/>
    <property type="match status" value="1"/>
</dbReference>
<feature type="domain" description="Protein kinase" evidence="11">
    <location>
        <begin position="41"/>
        <end position="333"/>
    </location>
</feature>
<keyword evidence="2" id="KW-0808">Transferase</keyword>
<feature type="domain" description="WW" evidence="12">
    <location>
        <begin position="465"/>
        <end position="498"/>
    </location>
</feature>
<evidence type="ECO:0000259" key="13">
    <source>
        <dbReference type="PROSITE" id="PS50222"/>
    </source>
</evidence>
<dbReference type="InterPro" id="IPR036020">
    <property type="entry name" value="WW_dom_sf"/>
</dbReference>
<dbReference type="Proteomes" id="UP000324907">
    <property type="component" value="Unassembled WGS sequence"/>
</dbReference>
<gene>
    <name evidence="14" type="ORF">FNF28_04567</name>
</gene>
<dbReference type="Gene3D" id="1.10.510.10">
    <property type="entry name" value="Transferase(Phosphotransferase) domain 1"/>
    <property type="match status" value="1"/>
</dbReference>
<feature type="domain" description="WW" evidence="12">
    <location>
        <begin position="423"/>
        <end position="456"/>
    </location>
</feature>
<dbReference type="AlphaFoldDB" id="A0A5A8DCS1"/>
<dbReference type="InterPro" id="IPR000719">
    <property type="entry name" value="Prot_kinase_dom"/>
</dbReference>
<keyword evidence="4" id="KW-0418">Kinase</keyword>
<dbReference type="InterPro" id="IPR011992">
    <property type="entry name" value="EF-hand-dom_pair"/>
</dbReference>
<feature type="active site" description="Proton acceptor" evidence="8">
    <location>
        <position position="189"/>
    </location>
</feature>
<feature type="binding site" evidence="9">
    <location>
        <begin position="193"/>
        <end position="194"/>
    </location>
    <ligand>
        <name>ATP</name>
        <dbReference type="ChEBI" id="CHEBI:30616"/>
    </ligand>
</feature>
<name>A0A5A8DCS1_CAFRO</name>
<dbReference type="SMART" id="SM00456">
    <property type="entry name" value="WW"/>
    <property type="match status" value="3"/>
</dbReference>
<evidence type="ECO:0000256" key="10">
    <source>
        <dbReference type="SAM" id="MobiDB-lite"/>
    </source>
</evidence>